<dbReference type="PROSITE" id="PS50887">
    <property type="entry name" value="GGDEF"/>
    <property type="match status" value="1"/>
</dbReference>
<dbReference type="Gene3D" id="3.30.70.270">
    <property type="match status" value="1"/>
</dbReference>
<feature type="transmembrane region" description="Helical" evidence="1">
    <location>
        <begin position="38"/>
        <end position="59"/>
    </location>
</feature>
<keyword evidence="1" id="KW-1133">Transmembrane helix</keyword>
<dbReference type="GO" id="GO:0005886">
    <property type="term" value="C:plasma membrane"/>
    <property type="evidence" value="ECO:0007669"/>
    <property type="project" value="TreeGrafter"/>
</dbReference>
<dbReference type="FunFam" id="3.30.70.270:FF:000001">
    <property type="entry name" value="Diguanylate cyclase domain protein"/>
    <property type="match status" value="1"/>
</dbReference>
<proteinExistence type="predicted"/>
<dbReference type="CDD" id="cd01949">
    <property type="entry name" value="GGDEF"/>
    <property type="match status" value="1"/>
</dbReference>
<dbReference type="PANTHER" id="PTHR45138:SF9">
    <property type="entry name" value="DIGUANYLATE CYCLASE DGCM-RELATED"/>
    <property type="match status" value="1"/>
</dbReference>
<dbReference type="InterPro" id="IPR050469">
    <property type="entry name" value="Diguanylate_Cyclase"/>
</dbReference>
<feature type="domain" description="GGDEF" evidence="2">
    <location>
        <begin position="134"/>
        <end position="268"/>
    </location>
</feature>
<dbReference type="SUPFAM" id="SSF55073">
    <property type="entry name" value="Nucleotide cyclase"/>
    <property type="match status" value="1"/>
</dbReference>
<keyword evidence="1" id="KW-0812">Transmembrane</keyword>
<dbReference type="EMBL" id="VSSQ01002341">
    <property type="protein sequence ID" value="MPM14808.1"/>
    <property type="molecule type" value="Genomic_DNA"/>
</dbReference>
<evidence type="ECO:0000259" key="2">
    <source>
        <dbReference type="PROSITE" id="PS50887"/>
    </source>
</evidence>
<dbReference type="NCBIfam" id="TIGR00254">
    <property type="entry name" value="GGDEF"/>
    <property type="match status" value="1"/>
</dbReference>
<evidence type="ECO:0000313" key="3">
    <source>
        <dbReference type="EMBL" id="MPM14808.1"/>
    </source>
</evidence>
<dbReference type="PANTHER" id="PTHR45138">
    <property type="entry name" value="REGULATORY COMPONENTS OF SENSORY TRANSDUCTION SYSTEM"/>
    <property type="match status" value="1"/>
</dbReference>
<evidence type="ECO:0000256" key="1">
    <source>
        <dbReference type="SAM" id="Phobius"/>
    </source>
</evidence>
<dbReference type="SMART" id="SM00267">
    <property type="entry name" value="GGDEF"/>
    <property type="match status" value="1"/>
</dbReference>
<keyword evidence="1" id="KW-0472">Membrane</keyword>
<dbReference type="GO" id="GO:0052621">
    <property type="term" value="F:diguanylate cyclase activity"/>
    <property type="evidence" value="ECO:0007669"/>
    <property type="project" value="TreeGrafter"/>
</dbReference>
<dbReference type="GO" id="GO:0043709">
    <property type="term" value="P:cell adhesion involved in single-species biofilm formation"/>
    <property type="evidence" value="ECO:0007669"/>
    <property type="project" value="TreeGrafter"/>
</dbReference>
<dbReference type="AlphaFoldDB" id="A0A644XGC2"/>
<gene>
    <name evidence="3" type="ORF">SDC9_61172</name>
</gene>
<protein>
    <recommendedName>
        <fullName evidence="2">GGDEF domain-containing protein</fullName>
    </recommendedName>
</protein>
<reference evidence="3" key="1">
    <citation type="submission" date="2019-08" db="EMBL/GenBank/DDBJ databases">
        <authorList>
            <person name="Kucharzyk K."/>
            <person name="Murdoch R.W."/>
            <person name="Higgins S."/>
            <person name="Loffler F."/>
        </authorList>
    </citation>
    <scope>NUCLEOTIDE SEQUENCE</scope>
</reference>
<dbReference type="InterPro" id="IPR029787">
    <property type="entry name" value="Nucleotide_cyclase"/>
</dbReference>
<dbReference type="InterPro" id="IPR043128">
    <property type="entry name" value="Rev_trsase/Diguanyl_cyclase"/>
</dbReference>
<dbReference type="InterPro" id="IPR000160">
    <property type="entry name" value="GGDEF_dom"/>
</dbReference>
<organism evidence="3">
    <name type="scientific">bioreactor metagenome</name>
    <dbReference type="NCBI Taxonomy" id="1076179"/>
    <lineage>
        <taxon>unclassified sequences</taxon>
        <taxon>metagenomes</taxon>
        <taxon>ecological metagenomes</taxon>
    </lineage>
</organism>
<dbReference type="Pfam" id="PF00990">
    <property type="entry name" value="GGDEF"/>
    <property type="match status" value="1"/>
</dbReference>
<dbReference type="GO" id="GO:1902201">
    <property type="term" value="P:negative regulation of bacterial-type flagellum-dependent cell motility"/>
    <property type="evidence" value="ECO:0007669"/>
    <property type="project" value="TreeGrafter"/>
</dbReference>
<sequence length="285" mass="32384">MHNFLGPFCTTFYLTNTNKTNVDYTTIDLYQENSKFRIFLTLINGLILAYLVVYFYCLIRYSNSSLLMKPIKDFGIILLVLAILRQNIVNYDIQRKLIILSKDAKTDPLTGLFSRKYAFSLIENVFSSSLHFNISISALMLDIDNFKILNDMWGHSCGDYVLMNISSLIKSSIETSSIVCRYGGEEILIILPEIDQSKGILIAEKIRQDIEAFDFHYGKMKSGVRVTVSIGGATAGNKIKNEFDLIEQADAALYKAKEKRNDVFWSLPDETSEKLAKKTPDIDNT</sequence>
<name>A0A644XGC2_9ZZZZ</name>
<accession>A0A644XGC2</accession>
<comment type="caution">
    <text evidence="3">The sequence shown here is derived from an EMBL/GenBank/DDBJ whole genome shotgun (WGS) entry which is preliminary data.</text>
</comment>